<evidence type="ECO:0000313" key="8">
    <source>
        <dbReference type="Proteomes" id="UP000264541"/>
    </source>
</evidence>
<evidence type="ECO:0000256" key="5">
    <source>
        <dbReference type="ARBA" id="ARBA00023136"/>
    </source>
</evidence>
<dbReference type="EMBL" id="QVTE01000008">
    <property type="protein sequence ID" value="RFU71058.1"/>
    <property type="molecule type" value="Genomic_DNA"/>
</dbReference>
<dbReference type="PANTHER" id="PTHR33931">
    <property type="entry name" value="HOLIN-LIKE PROTEIN CIDA-RELATED"/>
    <property type="match status" value="1"/>
</dbReference>
<evidence type="ECO:0000313" key="7">
    <source>
        <dbReference type="EMBL" id="RFU71058.1"/>
    </source>
</evidence>
<evidence type="ECO:0000256" key="6">
    <source>
        <dbReference type="SAM" id="Phobius"/>
    </source>
</evidence>
<keyword evidence="8" id="KW-1185">Reference proteome</keyword>
<dbReference type="RefSeq" id="WP_117325285.1">
    <property type="nucleotide sequence ID" value="NZ_QVTE01000008.1"/>
</dbReference>
<evidence type="ECO:0000256" key="2">
    <source>
        <dbReference type="ARBA" id="ARBA00022475"/>
    </source>
</evidence>
<keyword evidence="5 6" id="KW-0472">Membrane</keyword>
<sequence length="118" mass="13425">MRKFFQLFIISGFLLLGNGIVSILHLPFPGSVAGMIMLLAAMLTGLIQLEWIENMATFQIKHLTLLFLPLVIGVFLSPNLIPLLSWHFIIAILFSSFICLLGTAFFVEWFEKIKRRSQ</sequence>
<feature type="transmembrane region" description="Helical" evidence="6">
    <location>
        <begin position="7"/>
        <end position="26"/>
    </location>
</feature>
<accession>A0A372LS96</accession>
<dbReference type="PANTHER" id="PTHR33931:SF2">
    <property type="entry name" value="HOLIN-LIKE PROTEIN CIDA"/>
    <property type="match status" value="1"/>
</dbReference>
<dbReference type="Pfam" id="PF03788">
    <property type="entry name" value="LrgA"/>
    <property type="match status" value="1"/>
</dbReference>
<dbReference type="OrthoDB" id="3176438at2"/>
<evidence type="ECO:0000256" key="3">
    <source>
        <dbReference type="ARBA" id="ARBA00022692"/>
    </source>
</evidence>
<evidence type="ECO:0000256" key="4">
    <source>
        <dbReference type="ARBA" id="ARBA00022989"/>
    </source>
</evidence>
<keyword evidence="4 6" id="KW-1133">Transmembrane helix</keyword>
<keyword evidence="3 6" id="KW-0812">Transmembrane</keyword>
<organism evidence="7 8">
    <name type="scientific">Peribacillus saganii</name>
    <dbReference type="NCBI Taxonomy" id="2303992"/>
    <lineage>
        <taxon>Bacteria</taxon>
        <taxon>Bacillati</taxon>
        <taxon>Bacillota</taxon>
        <taxon>Bacilli</taxon>
        <taxon>Bacillales</taxon>
        <taxon>Bacillaceae</taxon>
        <taxon>Peribacillus</taxon>
    </lineage>
</organism>
<dbReference type="InterPro" id="IPR005538">
    <property type="entry name" value="LrgA/CidA"/>
</dbReference>
<feature type="transmembrane region" description="Helical" evidence="6">
    <location>
        <begin position="63"/>
        <end position="81"/>
    </location>
</feature>
<gene>
    <name evidence="7" type="ORF">D0469_03730</name>
</gene>
<dbReference type="AlphaFoldDB" id="A0A372LS96"/>
<evidence type="ECO:0000256" key="1">
    <source>
        <dbReference type="ARBA" id="ARBA00004651"/>
    </source>
</evidence>
<keyword evidence="2" id="KW-1003">Cell membrane</keyword>
<feature type="transmembrane region" description="Helical" evidence="6">
    <location>
        <begin position="87"/>
        <end position="110"/>
    </location>
</feature>
<name>A0A372LS96_9BACI</name>
<feature type="transmembrane region" description="Helical" evidence="6">
    <location>
        <begin position="32"/>
        <end position="51"/>
    </location>
</feature>
<reference evidence="7 8" key="1">
    <citation type="submission" date="2018-08" db="EMBL/GenBank/DDBJ databases">
        <title>Bacillus chawlae sp. nov., Bacillus glennii sp. nov., and Bacillus saganii sp. nov. Isolated from the Vehicle Assembly Building at Kennedy Space Center where the Viking Spacecraft were Assembled.</title>
        <authorList>
            <person name="Seuylemezian A."/>
            <person name="Vaishampayan P."/>
        </authorList>
    </citation>
    <scope>NUCLEOTIDE SEQUENCE [LARGE SCALE GENOMIC DNA]</scope>
    <source>
        <strain evidence="7 8">V47-23a</strain>
    </source>
</reference>
<comment type="caution">
    <text evidence="7">The sequence shown here is derived from an EMBL/GenBank/DDBJ whole genome shotgun (WGS) entry which is preliminary data.</text>
</comment>
<comment type="subcellular location">
    <subcellularLocation>
        <location evidence="1">Cell membrane</location>
        <topology evidence="1">Multi-pass membrane protein</topology>
    </subcellularLocation>
</comment>
<dbReference type="GO" id="GO:0005886">
    <property type="term" value="C:plasma membrane"/>
    <property type="evidence" value="ECO:0007669"/>
    <property type="project" value="UniProtKB-SubCell"/>
</dbReference>
<proteinExistence type="predicted"/>
<dbReference type="Proteomes" id="UP000264541">
    <property type="component" value="Unassembled WGS sequence"/>
</dbReference>
<protein>
    <submittedName>
        <fullName evidence="7">CidA/LrgA family protein</fullName>
    </submittedName>
</protein>